<dbReference type="AlphaFoldDB" id="A0A0L0GZ81"/>
<protein>
    <recommendedName>
        <fullName evidence="4">HTH cro/C1-type domain-containing protein</fullName>
    </recommendedName>
</protein>
<accession>A0A0L0GZ81</accession>
<gene>
    <name evidence="5" type="ORF">GM31_16670</name>
</gene>
<organism evidence="5 6">
    <name type="scientific">Trabulsiella odontotermitis</name>
    <dbReference type="NCBI Taxonomy" id="379893"/>
    <lineage>
        <taxon>Bacteria</taxon>
        <taxon>Pseudomonadati</taxon>
        <taxon>Pseudomonadota</taxon>
        <taxon>Gammaproteobacteria</taxon>
        <taxon>Enterobacterales</taxon>
        <taxon>Enterobacteriaceae</taxon>
        <taxon>Trabulsiella</taxon>
    </lineage>
</organism>
<keyword evidence="2" id="KW-0238">DNA-binding</keyword>
<dbReference type="EMBL" id="JNGI01000035">
    <property type="protein sequence ID" value="KNC94006.1"/>
    <property type="molecule type" value="Genomic_DNA"/>
</dbReference>
<sequence>MEHNQIKTNLLDATDKSKRLTSLLFVISQALNHAKGEAVEEAEECLTIAWKLSNSVASSLSDTNKAALRSLTTFPANSPASIPASLRTPKPYPEQQTVELPASLRGEAAEQPKATDLIDEPLPNLGAIIKAAKRQLSELNPGQTIGKRIQSARESLDMSRVALACKLEVSMECIADWEEEAGPVEADYIILLSDALKCDLVWLLSGCGMMTTNEAPLAPVEVMQGVDMSTIGKRINARRIALRFSPAELEKVAGLPEGTVFLWETGKANPPSDAITKLAPILRTTNHWLLTGREIARES</sequence>
<dbReference type="InterPro" id="IPR010982">
    <property type="entry name" value="Lambda_DNA-bd_dom_sf"/>
</dbReference>
<feature type="domain" description="HTH cro/C1-type" evidence="4">
    <location>
        <begin position="149"/>
        <end position="203"/>
    </location>
</feature>
<evidence type="ECO:0000256" key="2">
    <source>
        <dbReference type="ARBA" id="ARBA00023125"/>
    </source>
</evidence>
<dbReference type="SUPFAM" id="SSF47413">
    <property type="entry name" value="lambda repressor-like DNA-binding domains"/>
    <property type="match status" value="2"/>
</dbReference>
<dbReference type="InterPro" id="IPR001387">
    <property type="entry name" value="Cro/C1-type_HTH"/>
</dbReference>
<dbReference type="PANTHER" id="PTHR40661:SF3">
    <property type="entry name" value="FELS-1 PROPHAGE TRANSCRIPTIONAL REGULATOR"/>
    <property type="match status" value="1"/>
</dbReference>
<proteinExistence type="predicted"/>
<dbReference type="CDD" id="cd00093">
    <property type="entry name" value="HTH_XRE"/>
    <property type="match status" value="2"/>
</dbReference>
<evidence type="ECO:0000313" key="5">
    <source>
        <dbReference type="EMBL" id="KNC94006.1"/>
    </source>
</evidence>
<keyword evidence="3" id="KW-0804">Transcription</keyword>
<dbReference type="SMART" id="SM00530">
    <property type="entry name" value="HTH_XRE"/>
    <property type="match status" value="2"/>
</dbReference>
<dbReference type="RefSeq" id="WP_049856698.1">
    <property type="nucleotide sequence ID" value="NZ_JNGI01000035.1"/>
</dbReference>
<evidence type="ECO:0000259" key="4">
    <source>
        <dbReference type="PROSITE" id="PS50943"/>
    </source>
</evidence>
<dbReference type="Gene3D" id="1.10.260.40">
    <property type="entry name" value="lambda repressor-like DNA-binding domains"/>
    <property type="match status" value="2"/>
</dbReference>
<dbReference type="PANTHER" id="PTHR40661">
    <property type="match status" value="1"/>
</dbReference>
<evidence type="ECO:0000256" key="1">
    <source>
        <dbReference type="ARBA" id="ARBA00023015"/>
    </source>
</evidence>
<dbReference type="GO" id="GO:0003677">
    <property type="term" value="F:DNA binding"/>
    <property type="evidence" value="ECO:0007669"/>
    <property type="project" value="UniProtKB-KW"/>
</dbReference>
<feature type="domain" description="HTH cro/C1-type" evidence="4">
    <location>
        <begin position="235"/>
        <end position="289"/>
    </location>
</feature>
<keyword evidence="6" id="KW-1185">Reference proteome</keyword>
<evidence type="ECO:0000313" key="6">
    <source>
        <dbReference type="Proteomes" id="UP000037393"/>
    </source>
</evidence>
<dbReference type="PATRIC" id="fig|379893.4.peg.3388"/>
<evidence type="ECO:0000256" key="3">
    <source>
        <dbReference type="ARBA" id="ARBA00023163"/>
    </source>
</evidence>
<name>A0A0L0GZ81_9ENTR</name>
<comment type="caution">
    <text evidence="5">The sequence shown here is derived from an EMBL/GenBank/DDBJ whole genome shotgun (WGS) entry which is preliminary data.</text>
</comment>
<keyword evidence="1" id="KW-0805">Transcription regulation</keyword>
<dbReference type="OrthoDB" id="5363392at2"/>
<reference evidence="5 6" key="1">
    <citation type="journal article" date="2015" name="Appl. Environ. Microbiol.">
        <title>The Enterobacterium Trabulsiella odontotermitis Presents Novel Adaptations Related to Its Association with Fungus-Growing Termites.</title>
        <authorList>
            <person name="Sapountzis P."/>
            <person name="Gruntjes T."/>
            <person name="Otani S."/>
            <person name="Estevez J."/>
            <person name="da Costa R.R."/>
            <person name="Plunkett G.3rd."/>
            <person name="Perna N.T."/>
            <person name="Poulsen M."/>
        </authorList>
    </citation>
    <scope>NUCLEOTIDE SEQUENCE [LARGE SCALE GENOMIC DNA]</scope>
    <source>
        <strain evidence="5 6">12</strain>
    </source>
</reference>
<dbReference type="PROSITE" id="PS50943">
    <property type="entry name" value="HTH_CROC1"/>
    <property type="match status" value="2"/>
</dbReference>
<dbReference type="Proteomes" id="UP000037393">
    <property type="component" value="Unassembled WGS sequence"/>
</dbReference>